<name>A0A376L4U3_ENTGA</name>
<dbReference type="InterPro" id="IPR053735">
    <property type="entry name" value="Type_III_TA_endoRNase"/>
</dbReference>
<keyword evidence="2" id="KW-1185">Reference proteome</keyword>
<gene>
    <name evidence="1" type="ORF">NCTC12360_03804</name>
</gene>
<dbReference type="Pfam" id="PF13958">
    <property type="entry name" value="ToxN_toxin"/>
    <property type="match status" value="1"/>
</dbReference>
<dbReference type="RefSeq" id="WP_071870226.1">
    <property type="nucleotide sequence ID" value="NZ_JARPZG010000033.1"/>
</dbReference>
<dbReference type="GO" id="GO:0004521">
    <property type="term" value="F:RNA endonuclease activity"/>
    <property type="evidence" value="ECO:0007669"/>
    <property type="project" value="InterPro"/>
</dbReference>
<protein>
    <recommendedName>
        <fullName evidence="3">Type III toxin-antitoxin system ToxN/AbiQ family toxin</fullName>
    </recommendedName>
</protein>
<evidence type="ECO:0000313" key="2">
    <source>
        <dbReference type="Proteomes" id="UP000254807"/>
    </source>
</evidence>
<reference evidence="1 2" key="1">
    <citation type="submission" date="2018-06" db="EMBL/GenBank/DDBJ databases">
        <authorList>
            <consortium name="Pathogen Informatics"/>
            <person name="Doyle S."/>
        </authorList>
    </citation>
    <scope>NUCLEOTIDE SEQUENCE [LARGE SCALE GENOMIC DNA]</scope>
    <source>
        <strain evidence="1 2">NCTC12360</strain>
    </source>
</reference>
<dbReference type="OrthoDB" id="1655812at2"/>
<proteinExistence type="predicted"/>
<sequence length="156" mass="18361">MADLDFYEIDPKYLKYLKKFDSSVPDYSYDKHDKFFCGVVTKMNGFQYFAPISSFSRQQATNLLIKNSDGRNISSIRFCFMVPADDSVLKVKDFSLEKDQKYVGLLSTELTFCRQNERRIQETAKRVYHYGIDSKHPQYRNCCKFTNLEQAATQYK</sequence>
<evidence type="ECO:0000313" key="1">
    <source>
        <dbReference type="EMBL" id="STF08808.1"/>
    </source>
</evidence>
<dbReference type="Gene3D" id="3.10.129.130">
    <property type="match status" value="1"/>
</dbReference>
<organism evidence="1 2">
    <name type="scientific">Enterococcus gallinarum</name>
    <dbReference type="NCBI Taxonomy" id="1353"/>
    <lineage>
        <taxon>Bacteria</taxon>
        <taxon>Bacillati</taxon>
        <taxon>Bacillota</taxon>
        <taxon>Bacilli</taxon>
        <taxon>Lactobacillales</taxon>
        <taxon>Enterococcaceae</taxon>
        <taxon>Enterococcus</taxon>
    </lineage>
</organism>
<dbReference type="GO" id="GO:0003723">
    <property type="term" value="F:RNA binding"/>
    <property type="evidence" value="ECO:0007669"/>
    <property type="project" value="InterPro"/>
</dbReference>
<dbReference type="InterPro" id="IPR025911">
    <property type="entry name" value="ToxN/AbiQ_toxin"/>
</dbReference>
<dbReference type="AlphaFoldDB" id="A0A376L4U3"/>
<dbReference type="Proteomes" id="UP000254807">
    <property type="component" value="Unassembled WGS sequence"/>
</dbReference>
<accession>A0A376L4U3</accession>
<evidence type="ECO:0008006" key="3">
    <source>
        <dbReference type="Google" id="ProtNLM"/>
    </source>
</evidence>
<dbReference type="EMBL" id="UFYW01000004">
    <property type="protein sequence ID" value="STF08808.1"/>
    <property type="molecule type" value="Genomic_DNA"/>
</dbReference>